<dbReference type="InterPro" id="IPR003583">
    <property type="entry name" value="Hlx-hairpin-Hlx_DNA-bd_motif"/>
</dbReference>
<evidence type="ECO:0000313" key="9">
    <source>
        <dbReference type="EMBL" id="RKN79473.1"/>
    </source>
</evidence>
<evidence type="ECO:0000256" key="5">
    <source>
        <dbReference type="HAMAP-Rule" id="MF_00291"/>
    </source>
</evidence>
<dbReference type="InterPro" id="IPR005706">
    <property type="entry name" value="Ribosomal_uS2_bac/mit/plastid"/>
</dbReference>
<name>A0A3B0C190_9FLAO</name>
<dbReference type="EMBL" id="RBCJ01000003">
    <property type="protein sequence ID" value="RKN79473.1"/>
    <property type="molecule type" value="Genomic_DNA"/>
</dbReference>
<dbReference type="Gene3D" id="3.40.50.10490">
    <property type="entry name" value="Glucose-6-phosphate isomerase like protein, domain 1"/>
    <property type="match status" value="1"/>
</dbReference>
<dbReference type="Pfam" id="PF14520">
    <property type="entry name" value="HHH_5"/>
    <property type="match status" value="1"/>
</dbReference>
<proteinExistence type="inferred from homology"/>
<feature type="compositionally biased region" description="Basic and acidic residues" evidence="7">
    <location>
        <begin position="249"/>
        <end position="264"/>
    </location>
</feature>
<reference evidence="9 10" key="1">
    <citation type="submission" date="2018-10" db="EMBL/GenBank/DDBJ databases">
        <title>Ulvibacterium marinum gen. nov., sp. nov., a novel marine bacterium of the family Flavobacteriaceae, isolated from a culture of the green alga Ulva prolifera.</title>
        <authorList>
            <person name="Zhang Z."/>
        </authorList>
    </citation>
    <scope>NUCLEOTIDE SEQUENCE [LARGE SCALE GENOMIC DNA]</scope>
    <source>
        <strain evidence="9 10">CCMM003</strain>
    </source>
</reference>
<dbReference type="PROSITE" id="PS00962">
    <property type="entry name" value="RIBOSOMAL_S2_1"/>
    <property type="match status" value="1"/>
</dbReference>
<dbReference type="OrthoDB" id="9808036at2"/>
<evidence type="ECO:0000256" key="3">
    <source>
        <dbReference type="ARBA" id="ARBA00023274"/>
    </source>
</evidence>
<evidence type="ECO:0000256" key="7">
    <source>
        <dbReference type="SAM" id="MobiDB-lite"/>
    </source>
</evidence>
<gene>
    <name evidence="5 9" type="primary">rpsB</name>
    <name evidence="9" type="ORF">D7Z94_14295</name>
</gene>
<dbReference type="GO" id="GO:0003677">
    <property type="term" value="F:DNA binding"/>
    <property type="evidence" value="ECO:0007669"/>
    <property type="project" value="InterPro"/>
</dbReference>
<dbReference type="PANTHER" id="PTHR12534:SF0">
    <property type="entry name" value="SMALL RIBOSOMAL SUBUNIT PROTEIN US2M"/>
    <property type="match status" value="1"/>
</dbReference>
<dbReference type="PROSITE" id="PS00963">
    <property type="entry name" value="RIBOSOMAL_S2_2"/>
    <property type="match status" value="1"/>
</dbReference>
<evidence type="ECO:0000313" key="10">
    <source>
        <dbReference type="Proteomes" id="UP000276603"/>
    </source>
</evidence>
<dbReference type="GO" id="GO:0006412">
    <property type="term" value="P:translation"/>
    <property type="evidence" value="ECO:0007669"/>
    <property type="project" value="UniProtKB-UniRule"/>
</dbReference>
<feature type="compositionally biased region" description="Basic and acidic residues" evidence="7">
    <location>
        <begin position="226"/>
        <end position="240"/>
    </location>
</feature>
<feature type="region of interest" description="Disordered" evidence="7">
    <location>
        <begin position="226"/>
        <end position="321"/>
    </location>
</feature>
<dbReference type="Gene3D" id="1.10.287.610">
    <property type="entry name" value="Helix hairpin bin"/>
    <property type="match status" value="1"/>
</dbReference>
<sequence length="396" mass="43850">MAKKVEVKQLLEAGVHFGHLTRKWNPNMAPYIYMERNGIHVINLYKTVAKLDEANAALKKIAASGRKILFVATKKQAKDIVAEKVANVNMPYITERWPGGMLTNFVTIRKAVKKMASIDRMKKDGTFNTLSKKERLQVDRLRAKLEKNLGSISEMTRLPGALFVVDTMREHIAVKEAQKLNIPIFAMIDTNSDPRDIDFVIPSNDDASKSIDIIMTHVTNAVAEGLAERKAERQSDKEGAGEPQAPKAEATKEKTVEETPENAKVEAVAEAAIETKEVKEETPVVDEAPKVKEEKEEPKKEAAETPSEEKSEKGDDLTKIEGIGPKAAEAIVNSGIVSFADLAKAKSDKIKEILTEASSRMAHLDPTSWPKQAKMAADGKWDELKEWQDKVKAGVE</sequence>
<dbReference type="Pfam" id="PF00318">
    <property type="entry name" value="Ribosomal_S2"/>
    <property type="match status" value="1"/>
</dbReference>
<dbReference type="InterPro" id="IPR001865">
    <property type="entry name" value="Ribosomal_uS2"/>
</dbReference>
<dbReference type="PRINTS" id="PR00395">
    <property type="entry name" value="RIBOSOMALS2"/>
</dbReference>
<dbReference type="InterPro" id="IPR023591">
    <property type="entry name" value="Ribosomal_uS2_flav_dom_sf"/>
</dbReference>
<feature type="compositionally biased region" description="Basic and acidic residues" evidence="7">
    <location>
        <begin position="273"/>
        <end position="319"/>
    </location>
</feature>
<protein>
    <recommendedName>
        <fullName evidence="4 5">Small ribosomal subunit protein uS2</fullName>
    </recommendedName>
</protein>
<dbReference type="FunFam" id="1.10.287.610:FF:000001">
    <property type="entry name" value="30S ribosomal protein S2"/>
    <property type="match status" value="1"/>
</dbReference>
<evidence type="ECO:0000256" key="6">
    <source>
        <dbReference type="RuleBase" id="RU003631"/>
    </source>
</evidence>
<dbReference type="GO" id="GO:0003735">
    <property type="term" value="F:structural constituent of ribosome"/>
    <property type="evidence" value="ECO:0007669"/>
    <property type="project" value="InterPro"/>
</dbReference>
<dbReference type="RefSeq" id="WP_120712286.1">
    <property type="nucleotide sequence ID" value="NZ_RBCJ01000003.1"/>
</dbReference>
<accession>A0A3B0C190</accession>
<dbReference type="SMART" id="SM00278">
    <property type="entry name" value="HhH1"/>
    <property type="match status" value="1"/>
</dbReference>
<keyword evidence="3 5" id="KW-0687">Ribonucleoprotein</keyword>
<dbReference type="Proteomes" id="UP000276603">
    <property type="component" value="Unassembled WGS sequence"/>
</dbReference>
<evidence type="ECO:0000256" key="1">
    <source>
        <dbReference type="ARBA" id="ARBA00006242"/>
    </source>
</evidence>
<dbReference type="GO" id="GO:0006281">
    <property type="term" value="P:DNA repair"/>
    <property type="evidence" value="ECO:0007669"/>
    <property type="project" value="InterPro"/>
</dbReference>
<comment type="similarity">
    <text evidence="1 5 6">Belongs to the universal ribosomal protein uS2 family.</text>
</comment>
<evidence type="ECO:0000256" key="2">
    <source>
        <dbReference type="ARBA" id="ARBA00022980"/>
    </source>
</evidence>
<dbReference type="GO" id="GO:0022627">
    <property type="term" value="C:cytosolic small ribosomal subunit"/>
    <property type="evidence" value="ECO:0007669"/>
    <property type="project" value="TreeGrafter"/>
</dbReference>
<keyword evidence="2 5" id="KW-0689">Ribosomal protein</keyword>
<comment type="caution">
    <text evidence="9">The sequence shown here is derived from an EMBL/GenBank/DDBJ whole genome shotgun (WGS) entry which is preliminary data.</text>
</comment>
<dbReference type="PANTHER" id="PTHR12534">
    <property type="entry name" value="30S RIBOSOMAL PROTEIN S2 PROKARYOTIC AND ORGANELLAR"/>
    <property type="match status" value="1"/>
</dbReference>
<dbReference type="Gene3D" id="1.10.150.20">
    <property type="entry name" value="5' to 3' exonuclease, C-terminal subdomain"/>
    <property type="match status" value="1"/>
</dbReference>
<dbReference type="NCBIfam" id="TIGR01011">
    <property type="entry name" value="rpsB_bact"/>
    <property type="match status" value="1"/>
</dbReference>
<evidence type="ECO:0000256" key="4">
    <source>
        <dbReference type="ARBA" id="ARBA00035256"/>
    </source>
</evidence>
<evidence type="ECO:0000259" key="8">
    <source>
        <dbReference type="SMART" id="SM00278"/>
    </source>
</evidence>
<dbReference type="CDD" id="cd01425">
    <property type="entry name" value="RPS2"/>
    <property type="match status" value="1"/>
</dbReference>
<keyword evidence="10" id="KW-1185">Reference proteome</keyword>
<feature type="domain" description="Helix-hairpin-helix DNA-binding motif class 1" evidence="8">
    <location>
        <begin position="315"/>
        <end position="334"/>
    </location>
</feature>
<dbReference type="SUPFAM" id="SSF52313">
    <property type="entry name" value="Ribosomal protein S2"/>
    <property type="match status" value="1"/>
</dbReference>
<organism evidence="9 10">
    <name type="scientific">Ulvibacterium marinum</name>
    <dbReference type="NCBI Taxonomy" id="2419782"/>
    <lineage>
        <taxon>Bacteria</taxon>
        <taxon>Pseudomonadati</taxon>
        <taxon>Bacteroidota</taxon>
        <taxon>Flavobacteriia</taxon>
        <taxon>Flavobacteriales</taxon>
        <taxon>Flavobacteriaceae</taxon>
        <taxon>Ulvibacterium</taxon>
    </lineage>
</organism>
<dbReference type="InterPro" id="IPR018130">
    <property type="entry name" value="Ribosomal_uS2_CS"/>
</dbReference>
<dbReference type="AlphaFoldDB" id="A0A3B0C190"/>
<dbReference type="HAMAP" id="MF_00291_B">
    <property type="entry name" value="Ribosomal_uS2_B"/>
    <property type="match status" value="1"/>
</dbReference>